<dbReference type="Proteomes" id="UP000278398">
    <property type="component" value="Unassembled WGS sequence"/>
</dbReference>
<comment type="caution">
    <text evidence="1">The sequence shown here is derived from an EMBL/GenBank/DDBJ whole genome shotgun (WGS) entry which is preliminary data.</text>
</comment>
<name>A0A3S0AP68_9HYPH</name>
<gene>
    <name evidence="1" type="ORF">EJC49_21720</name>
</gene>
<dbReference type="Gene3D" id="3.40.50.10600">
    <property type="entry name" value="SpoIIaa-like domains"/>
    <property type="match status" value="1"/>
</dbReference>
<dbReference type="SUPFAM" id="SSF52091">
    <property type="entry name" value="SpoIIaa-like"/>
    <property type="match status" value="1"/>
</dbReference>
<protein>
    <submittedName>
        <fullName evidence="1">STAS/SEC14 domain-containing protein</fullName>
    </submittedName>
</protein>
<dbReference type="AlphaFoldDB" id="A0A3S0AP68"/>
<keyword evidence="2" id="KW-1185">Reference proteome</keyword>
<reference evidence="1 2" key="1">
    <citation type="submission" date="2018-12" db="EMBL/GenBank/DDBJ databases">
        <title>Mesorhizobium carbonis sp. nov., isolated from coal mine water.</title>
        <authorList>
            <person name="Xin W."/>
            <person name="Xu Z."/>
            <person name="Xiang F."/>
            <person name="Zhang J."/>
            <person name="Xi L."/>
            <person name="Liu J."/>
        </authorList>
    </citation>
    <scope>NUCLEOTIDE SEQUENCE [LARGE SCALE GENOMIC DNA]</scope>
    <source>
        <strain evidence="1 2">B2.3</strain>
    </source>
</reference>
<accession>A0A3S0AP68</accession>
<evidence type="ECO:0000313" key="2">
    <source>
        <dbReference type="Proteomes" id="UP000278398"/>
    </source>
</evidence>
<dbReference type="InterPro" id="IPR038396">
    <property type="entry name" value="SpoIIAA-like_sf"/>
</dbReference>
<dbReference type="OrthoDB" id="5457369at2"/>
<dbReference type="InterPro" id="IPR021866">
    <property type="entry name" value="SpoIIAA-like"/>
</dbReference>
<sequence length="161" mass="17625">MTRSPPAAMAPVGNGLARTRVRQLDDTPVPPMRGRRAMTMPSIVSLPTDRPNLHAFEVRARITKPDIERMAEQLKAAFEAQGTVDVLIIITDWDGIELGAAFDAKAMSAQAQANSHVRKYAVVGAPAWAKAMINTFSPLTPVDEKTFELEEAEAAWRWVSA</sequence>
<dbReference type="EMBL" id="RWKW01000099">
    <property type="protein sequence ID" value="RST83881.1"/>
    <property type="molecule type" value="Genomic_DNA"/>
</dbReference>
<dbReference type="InterPro" id="IPR036513">
    <property type="entry name" value="STAS_dom_sf"/>
</dbReference>
<proteinExistence type="predicted"/>
<dbReference type="Pfam" id="PF11964">
    <property type="entry name" value="SpoIIAA-like"/>
    <property type="match status" value="1"/>
</dbReference>
<evidence type="ECO:0000313" key="1">
    <source>
        <dbReference type="EMBL" id="RST83881.1"/>
    </source>
</evidence>
<organism evidence="1 2">
    <name type="scientific">Aquibium carbonis</name>
    <dbReference type="NCBI Taxonomy" id="2495581"/>
    <lineage>
        <taxon>Bacteria</taxon>
        <taxon>Pseudomonadati</taxon>
        <taxon>Pseudomonadota</taxon>
        <taxon>Alphaproteobacteria</taxon>
        <taxon>Hyphomicrobiales</taxon>
        <taxon>Phyllobacteriaceae</taxon>
        <taxon>Aquibium</taxon>
    </lineage>
</organism>